<accession>A0A3A1QS05</accession>
<dbReference type="EMBL" id="QXIR01000044">
    <property type="protein sequence ID" value="RIW28514.1"/>
    <property type="molecule type" value="Genomic_DNA"/>
</dbReference>
<gene>
    <name evidence="1" type="ORF">D3H55_21750</name>
</gene>
<evidence type="ECO:0000313" key="2">
    <source>
        <dbReference type="Proteomes" id="UP000265801"/>
    </source>
</evidence>
<proteinExistence type="predicted"/>
<organism evidence="1 2">
    <name type="scientific">Bacillus salacetis</name>
    <dbReference type="NCBI Taxonomy" id="2315464"/>
    <lineage>
        <taxon>Bacteria</taxon>
        <taxon>Bacillati</taxon>
        <taxon>Bacillota</taxon>
        <taxon>Bacilli</taxon>
        <taxon>Bacillales</taxon>
        <taxon>Bacillaceae</taxon>
        <taxon>Bacillus</taxon>
    </lineage>
</organism>
<protein>
    <submittedName>
        <fullName evidence="1">Uncharacterized protein</fullName>
    </submittedName>
</protein>
<sequence>MPDFSPVYKGELRKKNEQLFSFLLTGGFYDDIPGFYLKFILNSNKVYEKSLVKRNINLNQASRRGSLIHVYVAETLLSHV</sequence>
<dbReference type="AlphaFoldDB" id="A0A3A1QS05"/>
<dbReference type="Proteomes" id="UP000265801">
    <property type="component" value="Unassembled WGS sequence"/>
</dbReference>
<comment type="caution">
    <text evidence="1">The sequence shown here is derived from an EMBL/GenBank/DDBJ whole genome shotgun (WGS) entry which is preliminary data.</text>
</comment>
<evidence type="ECO:0000313" key="1">
    <source>
        <dbReference type="EMBL" id="RIW28514.1"/>
    </source>
</evidence>
<name>A0A3A1QS05_9BACI</name>
<reference evidence="1 2" key="1">
    <citation type="submission" date="2018-09" db="EMBL/GenBank/DDBJ databases">
        <title>Bacillus saliacetes sp. nov., isolated from Thai shrimp paste (Ka-pi).</title>
        <authorList>
            <person name="Daroonpunt R."/>
            <person name="Tanasupawat S."/>
            <person name="Yiamsombut S."/>
        </authorList>
    </citation>
    <scope>NUCLEOTIDE SEQUENCE [LARGE SCALE GENOMIC DNA]</scope>
    <source>
        <strain evidence="1 2">SKP7-4</strain>
    </source>
</reference>
<keyword evidence="2" id="KW-1185">Reference proteome</keyword>